<dbReference type="SUPFAM" id="SSF53098">
    <property type="entry name" value="Ribonuclease H-like"/>
    <property type="match status" value="1"/>
</dbReference>
<accession>A0ABR2G9T8</accession>
<evidence type="ECO:0000313" key="4">
    <source>
        <dbReference type="Proteomes" id="UP001472677"/>
    </source>
</evidence>
<dbReference type="Gene3D" id="3.30.420.10">
    <property type="entry name" value="Ribonuclease H-like superfamily/Ribonuclease H"/>
    <property type="match status" value="1"/>
</dbReference>
<feature type="domain" description="Reverse transcriptase zinc-binding" evidence="2">
    <location>
        <begin position="28"/>
        <end position="77"/>
    </location>
</feature>
<dbReference type="InterPro" id="IPR026960">
    <property type="entry name" value="RVT-Znf"/>
</dbReference>
<feature type="domain" description="RNase H type-1" evidence="1">
    <location>
        <begin position="181"/>
        <end position="258"/>
    </location>
</feature>
<proteinExistence type="predicted"/>
<evidence type="ECO:0008006" key="5">
    <source>
        <dbReference type="Google" id="ProtNLM"/>
    </source>
</evidence>
<dbReference type="CDD" id="cd06222">
    <property type="entry name" value="RNase_H_like"/>
    <property type="match status" value="1"/>
</dbReference>
<organism evidence="3 4">
    <name type="scientific">Hibiscus sabdariffa</name>
    <name type="common">roselle</name>
    <dbReference type="NCBI Taxonomy" id="183260"/>
    <lineage>
        <taxon>Eukaryota</taxon>
        <taxon>Viridiplantae</taxon>
        <taxon>Streptophyta</taxon>
        <taxon>Embryophyta</taxon>
        <taxon>Tracheophyta</taxon>
        <taxon>Spermatophyta</taxon>
        <taxon>Magnoliopsida</taxon>
        <taxon>eudicotyledons</taxon>
        <taxon>Gunneridae</taxon>
        <taxon>Pentapetalae</taxon>
        <taxon>rosids</taxon>
        <taxon>malvids</taxon>
        <taxon>Malvales</taxon>
        <taxon>Malvaceae</taxon>
        <taxon>Malvoideae</taxon>
        <taxon>Hibiscus</taxon>
    </lineage>
</organism>
<keyword evidence="4" id="KW-1185">Reference proteome</keyword>
<protein>
    <recommendedName>
        <fullName evidence="5">RNase H type-1 domain-containing protein</fullName>
    </recommendedName>
</protein>
<gene>
    <name evidence="3" type="ORF">V6N12_065831</name>
</gene>
<sequence length="262" mass="29446">MSAHVHPINADRTAPLMLLFYKSLSALNLPAKCKIFFWRLMHNFLPTFANLQQRKLQVRNTCRFCEASAESSVHFAFYHYSLVGLPPVPTMHHINFCEDFASWFTQVTKRQQLLIVITYWALWYARNELVYEGSTFSAVKVSSFILAFILELESSVADPAPKSLIKDVKWFPPEGNITKFNFDASFNTDSHSSVSGIVARDSHGFIMAACTYPHSRIADAFIAEAVACEKVVSFAIELGFCSVLIEGDSLSVIKKLNSTLAD</sequence>
<dbReference type="InterPro" id="IPR052929">
    <property type="entry name" value="RNase_H-like_EbsB-rel"/>
</dbReference>
<dbReference type="PANTHER" id="PTHR47074:SF61">
    <property type="entry name" value="RNASE H TYPE-1 DOMAIN-CONTAINING PROTEIN"/>
    <property type="match status" value="1"/>
</dbReference>
<evidence type="ECO:0000259" key="1">
    <source>
        <dbReference type="Pfam" id="PF13456"/>
    </source>
</evidence>
<evidence type="ECO:0000259" key="2">
    <source>
        <dbReference type="Pfam" id="PF13966"/>
    </source>
</evidence>
<dbReference type="InterPro" id="IPR036397">
    <property type="entry name" value="RNaseH_sf"/>
</dbReference>
<reference evidence="3 4" key="1">
    <citation type="journal article" date="2024" name="G3 (Bethesda)">
        <title>Genome assembly of Hibiscus sabdariffa L. provides insights into metabolisms of medicinal natural products.</title>
        <authorList>
            <person name="Kim T."/>
        </authorList>
    </citation>
    <scope>NUCLEOTIDE SEQUENCE [LARGE SCALE GENOMIC DNA]</scope>
    <source>
        <strain evidence="3">TK-2024</strain>
        <tissue evidence="3">Old leaves</tissue>
    </source>
</reference>
<dbReference type="Pfam" id="PF13966">
    <property type="entry name" value="zf-RVT"/>
    <property type="match status" value="1"/>
</dbReference>
<evidence type="ECO:0000313" key="3">
    <source>
        <dbReference type="EMBL" id="KAK8597361.1"/>
    </source>
</evidence>
<dbReference type="InterPro" id="IPR002156">
    <property type="entry name" value="RNaseH_domain"/>
</dbReference>
<dbReference type="Proteomes" id="UP001472677">
    <property type="component" value="Unassembled WGS sequence"/>
</dbReference>
<dbReference type="EMBL" id="JBBPBM010000002">
    <property type="protein sequence ID" value="KAK8597361.1"/>
    <property type="molecule type" value="Genomic_DNA"/>
</dbReference>
<comment type="caution">
    <text evidence="3">The sequence shown here is derived from an EMBL/GenBank/DDBJ whole genome shotgun (WGS) entry which is preliminary data.</text>
</comment>
<dbReference type="InterPro" id="IPR012337">
    <property type="entry name" value="RNaseH-like_sf"/>
</dbReference>
<dbReference type="PANTHER" id="PTHR47074">
    <property type="entry name" value="BNAC02G40300D PROTEIN"/>
    <property type="match status" value="1"/>
</dbReference>
<dbReference type="InterPro" id="IPR044730">
    <property type="entry name" value="RNase_H-like_dom_plant"/>
</dbReference>
<name>A0ABR2G9T8_9ROSI</name>
<dbReference type="Pfam" id="PF13456">
    <property type="entry name" value="RVT_3"/>
    <property type="match status" value="1"/>
</dbReference>